<evidence type="ECO:0000256" key="1">
    <source>
        <dbReference type="SAM" id="Phobius"/>
    </source>
</evidence>
<keyword evidence="3" id="KW-1185">Reference proteome</keyword>
<name>A0A6A4GTY2_9AGAR</name>
<proteinExistence type="predicted"/>
<organism evidence="2 3">
    <name type="scientific">Gymnopus androsaceus JB14</name>
    <dbReference type="NCBI Taxonomy" id="1447944"/>
    <lineage>
        <taxon>Eukaryota</taxon>
        <taxon>Fungi</taxon>
        <taxon>Dikarya</taxon>
        <taxon>Basidiomycota</taxon>
        <taxon>Agaricomycotina</taxon>
        <taxon>Agaricomycetes</taxon>
        <taxon>Agaricomycetidae</taxon>
        <taxon>Agaricales</taxon>
        <taxon>Marasmiineae</taxon>
        <taxon>Omphalotaceae</taxon>
        <taxon>Gymnopus</taxon>
    </lineage>
</organism>
<keyword evidence="1" id="KW-0472">Membrane</keyword>
<gene>
    <name evidence="2" type="ORF">BT96DRAFT_421615</name>
</gene>
<evidence type="ECO:0000313" key="2">
    <source>
        <dbReference type="EMBL" id="KAE9388780.1"/>
    </source>
</evidence>
<feature type="transmembrane region" description="Helical" evidence="1">
    <location>
        <begin position="69"/>
        <end position="88"/>
    </location>
</feature>
<sequence>MPYPSTHSGRYCNCSLKPFPTSFWLACPEIRTDIRCVCQEIISSLNMNLISFQALEIHRSMKHRMLRTNLFSSLFKNTITILILFVLLDIEYHWRIAFSFFLSPTPTYLQY</sequence>
<accession>A0A6A4GTY2</accession>
<evidence type="ECO:0000313" key="3">
    <source>
        <dbReference type="Proteomes" id="UP000799118"/>
    </source>
</evidence>
<dbReference type="AlphaFoldDB" id="A0A6A4GTY2"/>
<protein>
    <submittedName>
        <fullName evidence="2">Uncharacterized protein</fullName>
    </submittedName>
</protein>
<keyword evidence="1" id="KW-0812">Transmembrane</keyword>
<dbReference type="Proteomes" id="UP000799118">
    <property type="component" value="Unassembled WGS sequence"/>
</dbReference>
<dbReference type="EMBL" id="ML769727">
    <property type="protein sequence ID" value="KAE9388780.1"/>
    <property type="molecule type" value="Genomic_DNA"/>
</dbReference>
<keyword evidence="1" id="KW-1133">Transmembrane helix</keyword>
<reference evidence="2" key="1">
    <citation type="journal article" date="2019" name="Environ. Microbiol.">
        <title>Fungal ecological strategies reflected in gene transcription - a case study of two litter decomposers.</title>
        <authorList>
            <person name="Barbi F."/>
            <person name="Kohler A."/>
            <person name="Barry K."/>
            <person name="Baskaran P."/>
            <person name="Daum C."/>
            <person name="Fauchery L."/>
            <person name="Ihrmark K."/>
            <person name="Kuo A."/>
            <person name="LaButti K."/>
            <person name="Lipzen A."/>
            <person name="Morin E."/>
            <person name="Grigoriev I.V."/>
            <person name="Henrissat B."/>
            <person name="Lindahl B."/>
            <person name="Martin F."/>
        </authorList>
    </citation>
    <scope>NUCLEOTIDE SEQUENCE</scope>
    <source>
        <strain evidence="2">JB14</strain>
    </source>
</reference>